<dbReference type="EMBL" id="JH793779">
    <property type="protein sequence ID" value="ELQ44615.1"/>
    <property type="molecule type" value="Genomic_DNA"/>
</dbReference>
<name>A0AA97P9K4_PYRO3</name>
<reference evidence="2" key="1">
    <citation type="journal article" date="2012" name="PLoS Genet.">
        <title>Comparative analysis of the genomes of two field isolates of the rice blast fungus Magnaporthe oryzae.</title>
        <authorList>
            <person name="Xue M."/>
            <person name="Yang J."/>
            <person name="Li Z."/>
            <person name="Hu S."/>
            <person name="Yao N."/>
            <person name="Dean R.A."/>
            <person name="Zhao W."/>
            <person name="Shen M."/>
            <person name="Zhang H."/>
            <person name="Li C."/>
            <person name="Liu L."/>
            <person name="Cao L."/>
            <person name="Xu X."/>
            <person name="Xing Y."/>
            <person name="Hsiang T."/>
            <person name="Zhang Z."/>
            <person name="Xu J.R."/>
            <person name="Peng Y.L."/>
        </authorList>
    </citation>
    <scope>NUCLEOTIDE SEQUENCE</scope>
    <source>
        <strain evidence="2">Y34</strain>
    </source>
</reference>
<sequence>MPKPRQGILAPLTGSLQKQTGETDPSTIEFGNGKVSSILDDFAEPFHVPLH</sequence>
<proteinExistence type="predicted"/>
<dbReference type="AlphaFoldDB" id="A0AA97P9K4"/>
<gene>
    <name evidence="2" type="ORF">OOU_Y34scaffold00071g31</name>
</gene>
<feature type="compositionally biased region" description="Polar residues" evidence="1">
    <location>
        <begin position="14"/>
        <end position="26"/>
    </location>
</feature>
<dbReference type="Proteomes" id="UP000011086">
    <property type="component" value="Unassembled WGS sequence"/>
</dbReference>
<feature type="region of interest" description="Disordered" evidence="1">
    <location>
        <begin position="1"/>
        <end position="29"/>
    </location>
</feature>
<evidence type="ECO:0000313" key="2">
    <source>
        <dbReference type="EMBL" id="ELQ44615.1"/>
    </source>
</evidence>
<organism evidence="2">
    <name type="scientific">Pyricularia oryzae (strain Y34)</name>
    <name type="common">Rice blast fungus</name>
    <name type="synonym">Magnaporthe oryzae</name>
    <dbReference type="NCBI Taxonomy" id="1143189"/>
    <lineage>
        <taxon>Eukaryota</taxon>
        <taxon>Fungi</taxon>
        <taxon>Dikarya</taxon>
        <taxon>Ascomycota</taxon>
        <taxon>Pezizomycotina</taxon>
        <taxon>Sordariomycetes</taxon>
        <taxon>Sordariomycetidae</taxon>
        <taxon>Magnaporthales</taxon>
        <taxon>Pyriculariaceae</taxon>
        <taxon>Pyricularia</taxon>
    </lineage>
</organism>
<evidence type="ECO:0000256" key="1">
    <source>
        <dbReference type="SAM" id="MobiDB-lite"/>
    </source>
</evidence>
<accession>A0AA97P9K4</accession>
<protein>
    <submittedName>
        <fullName evidence="2">Uncharacterized protein</fullName>
    </submittedName>
</protein>